<dbReference type="GO" id="GO:0016491">
    <property type="term" value="F:oxidoreductase activity"/>
    <property type="evidence" value="ECO:0007669"/>
    <property type="project" value="UniProtKB-KW"/>
</dbReference>
<dbReference type="InterPro" id="IPR036291">
    <property type="entry name" value="NAD(P)-bd_dom_sf"/>
</dbReference>
<proteinExistence type="inferred from homology"/>
<dbReference type="EMBL" id="JABCRI010000018">
    <property type="protein sequence ID" value="KAF8390678.1"/>
    <property type="molecule type" value="Genomic_DNA"/>
</dbReference>
<dbReference type="PANTHER" id="PTHR43391:SF89">
    <property type="entry name" value="11-BETA-HYDROXYSTEROID DEHYDROGENASE 1A-RELATED"/>
    <property type="match status" value="1"/>
</dbReference>
<comment type="caution">
    <text evidence="4">The sequence shown here is derived from an EMBL/GenBank/DDBJ whole genome shotgun (WGS) entry which is preliminary data.</text>
</comment>
<dbReference type="InterPro" id="IPR002347">
    <property type="entry name" value="SDR_fam"/>
</dbReference>
<dbReference type="OMA" id="CKSISIM"/>
<keyword evidence="3" id="KW-0560">Oxidoreductase</keyword>
<protein>
    <submittedName>
        <fullName evidence="4">Uncharacterized protein</fullName>
    </submittedName>
</protein>
<dbReference type="PRINTS" id="PR00081">
    <property type="entry name" value="GDHRDH"/>
</dbReference>
<evidence type="ECO:0000313" key="5">
    <source>
        <dbReference type="Proteomes" id="UP000655225"/>
    </source>
</evidence>
<dbReference type="Pfam" id="PF00106">
    <property type="entry name" value="adh_short"/>
    <property type="match status" value="1"/>
</dbReference>
<gene>
    <name evidence="4" type="ORF">HHK36_025205</name>
</gene>
<evidence type="ECO:0000256" key="3">
    <source>
        <dbReference type="ARBA" id="ARBA00023002"/>
    </source>
</evidence>
<keyword evidence="5" id="KW-1185">Reference proteome</keyword>
<accession>A0A835D4U1</accession>
<dbReference type="SUPFAM" id="SSF51735">
    <property type="entry name" value="NAD(P)-binding Rossmann-fold domains"/>
    <property type="match status" value="1"/>
</dbReference>
<dbReference type="GO" id="GO:0016020">
    <property type="term" value="C:membrane"/>
    <property type="evidence" value="ECO:0007669"/>
    <property type="project" value="UniProtKB-SubCell"/>
</dbReference>
<evidence type="ECO:0000256" key="1">
    <source>
        <dbReference type="ARBA" id="ARBA00004606"/>
    </source>
</evidence>
<comment type="similarity">
    <text evidence="2">Belongs to the short-chain dehydrogenases/reductases (SDR) family.</text>
</comment>
<dbReference type="Gene3D" id="3.40.50.720">
    <property type="entry name" value="NAD(P)-binding Rossmann-like Domain"/>
    <property type="match status" value="1"/>
</dbReference>
<name>A0A835D4U1_TETSI</name>
<evidence type="ECO:0000313" key="4">
    <source>
        <dbReference type="EMBL" id="KAF8390678.1"/>
    </source>
</evidence>
<dbReference type="AlphaFoldDB" id="A0A835D4U1"/>
<dbReference type="PANTHER" id="PTHR43391">
    <property type="entry name" value="RETINOL DEHYDROGENASE-RELATED"/>
    <property type="match status" value="1"/>
</dbReference>
<dbReference type="Proteomes" id="UP000655225">
    <property type="component" value="Unassembled WGS sequence"/>
</dbReference>
<evidence type="ECO:0000256" key="2">
    <source>
        <dbReference type="ARBA" id="ARBA00006484"/>
    </source>
</evidence>
<reference evidence="4 5" key="1">
    <citation type="submission" date="2020-04" db="EMBL/GenBank/DDBJ databases">
        <title>Plant Genome Project.</title>
        <authorList>
            <person name="Zhang R.-G."/>
        </authorList>
    </citation>
    <scope>NUCLEOTIDE SEQUENCE [LARGE SCALE GENOMIC DNA]</scope>
    <source>
        <strain evidence="4">YNK0</strain>
        <tissue evidence="4">Leaf</tissue>
    </source>
</reference>
<dbReference type="GO" id="GO:0005829">
    <property type="term" value="C:cytosol"/>
    <property type="evidence" value="ECO:0007669"/>
    <property type="project" value="TreeGrafter"/>
</dbReference>
<sequence>MSILSSIFSENVAGKVVLITGASSGIGEHLAYEYARRGACLVLVARRETRLREVAERACGFGSPEVVVVRADVSKVDDCRRFVDETVNHFGRLDHLLNNAGVASVCKFEDATDITKLVPVMMKKAARGRESSLGCKYNRAKPWEEHEAVGNDVRLVLEKKEVE</sequence>
<organism evidence="4 5">
    <name type="scientific">Tetracentron sinense</name>
    <name type="common">Spur-leaf</name>
    <dbReference type="NCBI Taxonomy" id="13715"/>
    <lineage>
        <taxon>Eukaryota</taxon>
        <taxon>Viridiplantae</taxon>
        <taxon>Streptophyta</taxon>
        <taxon>Embryophyta</taxon>
        <taxon>Tracheophyta</taxon>
        <taxon>Spermatophyta</taxon>
        <taxon>Magnoliopsida</taxon>
        <taxon>Trochodendrales</taxon>
        <taxon>Trochodendraceae</taxon>
        <taxon>Tetracentron</taxon>
    </lineage>
</organism>
<dbReference type="OrthoDB" id="47007at2759"/>
<comment type="subcellular location">
    <subcellularLocation>
        <location evidence="1">Membrane</location>
        <topology evidence="1">Single-pass type II membrane protein</topology>
    </subcellularLocation>
</comment>